<dbReference type="Proteomes" id="UP000017559">
    <property type="component" value="Unassembled WGS sequence"/>
</dbReference>
<evidence type="ECO:0000259" key="2">
    <source>
        <dbReference type="PROSITE" id="PS50090"/>
    </source>
</evidence>
<evidence type="ECO:0000313" key="4">
    <source>
        <dbReference type="EMBL" id="ESK91193.1"/>
    </source>
</evidence>
<dbReference type="InterPro" id="IPR009057">
    <property type="entry name" value="Homeodomain-like_sf"/>
</dbReference>
<reference evidence="4 5" key="1">
    <citation type="journal article" date="2014" name="BMC Genomics">
        <title>Genome and secretome analysis of the hemibiotrophic fungal pathogen, Moniliophthora roreri, which causes frosty pod rot disease of cacao: mechanisms of the biotrophic and necrotrophic phases.</title>
        <authorList>
            <person name="Meinhardt L.W."/>
            <person name="Costa G.G.L."/>
            <person name="Thomazella D.P.T."/>
            <person name="Teixeira P.J.P.L."/>
            <person name="Carazzolle M.F."/>
            <person name="Schuster S.C."/>
            <person name="Carlson J.E."/>
            <person name="Guiltinan M.J."/>
            <person name="Mieczkowski P."/>
            <person name="Farmer A."/>
            <person name="Ramaraj T."/>
            <person name="Crozier J."/>
            <person name="Davis R.E."/>
            <person name="Shao J."/>
            <person name="Melnick R.L."/>
            <person name="Pereira G.A.G."/>
            <person name="Bailey B.A."/>
        </authorList>
    </citation>
    <scope>NUCLEOTIDE SEQUENCE [LARGE SCALE GENOMIC DNA]</scope>
    <source>
        <strain evidence="4 5">MCA 2997</strain>
    </source>
</reference>
<accession>V2WWI2</accession>
<feature type="compositionally biased region" description="Acidic residues" evidence="1">
    <location>
        <begin position="196"/>
        <end position="205"/>
    </location>
</feature>
<dbReference type="HOGENOM" id="CLU_039073_0_0_1"/>
<dbReference type="PANTHER" id="PTHR22705:SF0">
    <property type="entry name" value="ZZ-TYPE ZINC FINGER-CONTAINING PROTEIN 3"/>
    <property type="match status" value="1"/>
</dbReference>
<proteinExistence type="predicted"/>
<dbReference type="OrthoDB" id="424753at2759"/>
<evidence type="ECO:0000313" key="5">
    <source>
        <dbReference type="Proteomes" id="UP000017559"/>
    </source>
</evidence>
<dbReference type="SUPFAM" id="SSF46689">
    <property type="entry name" value="Homeodomain-like"/>
    <property type="match status" value="1"/>
</dbReference>
<sequence length="434" mass="48364">MDDKRAQTLQALSEFIQAQRALLTRTQSDIGRLNELRSRIISQPIQVANHLAEELDGSAFRFSDQKDCQAELPGAIDWSVYEKYDPAPIQALRQRQQKQPHAPSPPSNLQEFVRQSRATILDPIFARLNLSFDPQPEPEEIPEPDPATIKKTKEQEKIRELKKRKIVSSGLTYTGQGSGYRVRGPGGVFVRRDLADESMDVDISPDDNSKQNDPSFPPCVDVEMSMSTASSNSPPPPPTPVSCPKQKSKPKPRTRNPSTLIPPPPMVLTKSPRVRRPSVKAANDARPKGPTIIIPALSSARRQIRTIDCNASSTPPPPPPQLPLAPSVRVPAPESSSTSPEPEPISEDENDAPASILGKRARESESKPDTYKKAWSSSEQHLLERLLEQIPDGQKNRWKKISEAMNGRRTPRQVASRVQKYYEKLKRFGINVDD</sequence>
<feature type="compositionally biased region" description="Pro residues" evidence="1">
    <location>
        <begin position="314"/>
        <end position="323"/>
    </location>
</feature>
<protein>
    <submittedName>
        <fullName evidence="4">Zz-type zinc finger-containing protein 3-like</fullName>
    </submittedName>
</protein>
<feature type="compositionally biased region" description="Basic and acidic residues" evidence="1">
    <location>
        <begin position="360"/>
        <end position="372"/>
    </location>
</feature>
<dbReference type="PROSITE" id="PS51294">
    <property type="entry name" value="HTH_MYB"/>
    <property type="match status" value="1"/>
</dbReference>
<feature type="compositionally biased region" description="Low complexity" evidence="1">
    <location>
        <begin position="331"/>
        <end position="340"/>
    </location>
</feature>
<dbReference type="SMART" id="SM00717">
    <property type="entry name" value="SANT"/>
    <property type="match status" value="1"/>
</dbReference>
<keyword evidence="5" id="KW-1185">Reference proteome</keyword>
<dbReference type="PANTHER" id="PTHR22705">
    <property type="entry name" value="ZINC FINGER, ZZ DOMAIN CONTAINING 3"/>
    <property type="match status" value="1"/>
</dbReference>
<evidence type="ECO:0000256" key="1">
    <source>
        <dbReference type="SAM" id="MobiDB-lite"/>
    </source>
</evidence>
<dbReference type="Gene3D" id="1.10.10.60">
    <property type="entry name" value="Homeodomain-like"/>
    <property type="match status" value="1"/>
</dbReference>
<dbReference type="CDD" id="cd00167">
    <property type="entry name" value="SANT"/>
    <property type="match status" value="1"/>
</dbReference>
<dbReference type="KEGG" id="mrr:Moror_2913"/>
<organism evidence="4 5">
    <name type="scientific">Moniliophthora roreri (strain MCA 2997)</name>
    <name type="common">Cocoa frosty pod rot fungus</name>
    <name type="synonym">Crinipellis roreri</name>
    <dbReference type="NCBI Taxonomy" id="1381753"/>
    <lineage>
        <taxon>Eukaryota</taxon>
        <taxon>Fungi</taxon>
        <taxon>Dikarya</taxon>
        <taxon>Basidiomycota</taxon>
        <taxon>Agaricomycotina</taxon>
        <taxon>Agaricomycetes</taxon>
        <taxon>Agaricomycetidae</taxon>
        <taxon>Agaricales</taxon>
        <taxon>Marasmiineae</taxon>
        <taxon>Marasmiaceae</taxon>
        <taxon>Moniliophthora</taxon>
    </lineage>
</organism>
<dbReference type="InterPro" id="IPR037830">
    <property type="entry name" value="ZZZ3"/>
</dbReference>
<comment type="caution">
    <text evidence="4">The sequence shown here is derived from an EMBL/GenBank/DDBJ whole genome shotgun (WGS) entry which is preliminary data.</text>
</comment>
<feature type="domain" description="Myb-like" evidence="2">
    <location>
        <begin position="367"/>
        <end position="422"/>
    </location>
</feature>
<dbReference type="STRING" id="1381753.V2WWI2"/>
<feature type="region of interest" description="Disordered" evidence="1">
    <location>
        <begin position="131"/>
        <end position="156"/>
    </location>
</feature>
<dbReference type="Pfam" id="PF23082">
    <property type="entry name" value="Myb_DNA-binding_2"/>
    <property type="match status" value="1"/>
</dbReference>
<gene>
    <name evidence="4" type="ORF">Moror_2913</name>
</gene>
<dbReference type="InterPro" id="IPR001005">
    <property type="entry name" value="SANT/Myb"/>
</dbReference>
<feature type="region of interest" description="Disordered" evidence="1">
    <location>
        <begin position="191"/>
        <end position="377"/>
    </location>
</feature>
<name>V2WWI2_MONRO</name>
<dbReference type="InterPro" id="IPR017930">
    <property type="entry name" value="Myb_dom"/>
</dbReference>
<dbReference type="AlphaFoldDB" id="V2WWI2"/>
<feature type="domain" description="HTH myb-type" evidence="3">
    <location>
        <begin position="367"/>
        <end position="426"/>
    </location>
</feature>
<dbReference type="EMBL" id="AWSO01000363">
    <property type="protein sequence ID" value="ESK91193.1"/>
    <property type="molecule type" value="Genomic_DNA"/>
</dbReference>
<evidence type="ECO:0000259" key="3">
    <source>
        <dbReference type="PROSITE" id="PS51294"/>
    </source>
</evidence>
<dbReference type="PROSITE" id="PS50090">
    <property type="entry name" value="MYB_LIKE"/>
    <property type="match status" value="1"/>
</dbReference>